<evidence type="ECO:0000313" key="4">
    <source>
        <dbReference type="Proteomes" id="UP001428817"/>
    </source>
</evidence>
<reference evidence="4" key="1">
    <citation type="journal article" date="2019" name="Int. J. Syst. Evol. Microbiol.">
        <title>The Global Catalogue of Microorganisms (GCM) 10K type strain sequencing project: providing services to taxonomists for standard genome sequencing and annotation.</title>
        <authorList>
            <consortium name="The Broad Institute Genomics Platform"/>
            <consortium name="The Broad Institute Genome Sequencing Center for Infectious Disease"/>
            <person name="Wu L."/>
            <person name="Ma J."/>
        </authorList>
    </citation>
    <scope>NUCLEOTIDE SEQUENCE [LARGE SCALE GENOMIC DNA]</scope>
    <source>
        <strain evidence="4">JCM 18303</strain>
    </source>
</reference>
<evidence type="ECO:0000259" key="2">
    <source>
        <dbReference type="Pfam" id="PF09851"/>
    </source>
</evidence>
<evidence type="ECO:0000313" key="3">
    <source>
        <dbReference type="EMBL" id="GAA5162171.1"/>
    </source>
</evidence>
<evidence type="ECO:0000256" key="1">
    <source>
        <dbReference type="SAM" id="Phobius"/>
    </source>
</evidence>
<accession>A0ABP9QHW8</accession>
<proteinExistence type="predicted"/>
<keyword evidence="4" id="KW-1185">Reference proteome</keyword>
<comment type="caution">
    <text evidence="3">The sequence shown here is derived from an EMBL/GenBank/DDBJ whole genome shotgun (WGS) entry which is preliminary data.</text>
</comment>
<feature type="transmembrane region" description="Helical" evidence="1">
    <location>
        <begin position="12"/>
        <end position="32"/>
    </location>
</feature>
<keyword evidence="1" id="KW-0812">Transmembrane</keyword>
<gene>
    <name evidence="3" type="ORF">GCM10023321_47360</name>
</gene>
<keyword evidence="1" id="KW-0472">Membrane</keyword>
<dbReference type="Proteomes" id="UP001428817">
    <property type="component" value="Unassembled WGS sequence"/>
</dbReference>
<dbReference type="Pfam" id="PF09851">
    <property type="entry name" value="SHOCT"/>
    <property type="match status" value="1"/>
</dbReference>
<feature type="domain" description="SHOCT" evidence="2">
    <location>
        <begin position="52"/>
        <end position="78"/>
    </location>
</feature>
<keyword evidence="1" id="KW-1133">Transmembrane helix</keyword>
<organism evidence="3 4">
    <name type="scientific">Pseudonocardia eucalypti</name>
    <dbReference type="NCBI Taxonomy" id="648755"/>
    <lineage>
        <taxon>Bacteria</taxon>
        <taxon>Bacillati</taxon>
        <taxon>Actinomycetota</taxon>
        <taxon>Actinomycetes</taxon>
        <taxon>Pseudonocardiales</taxon>
        <taxon>Pseudonocardiaceae</taxon>
        <taxon>Pseudonocardia</taxon>
    </lineage>
</organism>
<sequence length="83" mass="9410">MWGYGSGWGWLGMGVGMTLFWALVILGVIFLARYLGGARDRRDFGINGGRSDAERILANRFARGEIDEEEYRKRRELIRGGGR</sequence>
<dbReference type="EMBL" id="BAABJP010000026">
    <property type="protein sequence ID" value="GAA5162171.1"/>
    <property type="molecule type" value="Genomic_DNA"/>
</dbReference>
<dbReference type="InterPro" id="IPR018649">
    <property type="entry name" value="SHOCT"/>
</dbReference>
<name>A0ABP9QHW8_9PSEU</name>
<protein>
    <recommendedName>
        <fullName evidence="2">SHOCT domain-containing protein</fullName>
    </recommendedName>
</protein>